<evidence type="ECO:0000313" key="1">
    <source>
        <dbReference type="EMBL" id="KAF2747000.1"/>
    </source>
</evidence>
<keyword evidence="2" id="KW-1185">Reference proteome</keyword>
<dbReference type="AlphaFoldDB" id="A0A6A6VBR3"/>
<proteinExistence type="predicted"/>
<dbReference type="EMBL" id="MU006575">
    <property type="protein sequence ID" value="KAF2747000.1"/>
    <property type="molecule type" value="Genomic_DNA"/>
</dbReference>
<organism evidence="1 2">
    <name type="scientific">Sporormia fimetaria CBS 119925</name>
    <dbReference type="NCBI Taxonomy" id="1340428"/>
    <lineage>
        <taxon>Eukaryota</taxon>
        <taxon>Fungi</taxon>
        <taxon>Dikarya</taxon>
        <taxon>Ascomycota</taxon>
        <taxon>Pezizomycotina</taxon>
        <taxon>Dothideomycetes</taxon>
        <taxon>Pleosporomycetidae</taxon>
        <taxon>Pleosporales</taxon>
        <taxon>Sporormiaceae</taxon>
        <taxon>Sporormia</taxon>
    </lineage>
</organism>
<reference evidence="1" key="1">
    <citation type="journal article" date="2020" name="Stud. Mycol.">
        <title>101 Dothideomycetes genomes: a test case for predicting lifestyles and emergence of pathogens.</title>
        <authorList>
            <person name="Haridas S."/>
            <person name="Albert R."/>
            <person name="Binder M."/>
            <person name="Bloem J."/>
            <person name="Labutti K."/>
            <person name="Salamov A."/>
            <person name="Andreopoulos B."/>
            <person name="Baker S."/>
            <person name="Barry K."/>
            <person name="Bills G."/>
            <person name="Bluhm B."/>
            <person name="Cannon C."/>
            <person name="Castanera R."/>
            <person name="Culley D."/>
            <person name="Daum C."/>
            <person name="Ezra D."/>
            <person name="Gonzalez J."/>
            <person name="Henrissat B."/>
            <person name="Kuo A."/>
            <person name="Liang C."/>
            <person name="Lipzen A."/>
            <person name="Lutzoni F."/>
            <person name="Magnuson J."/>
            <person name="Mondo S."/>
            <person name="Nolan M."/>
            <person name="Ohm R."/>
            <person name="Pangilinan J."/>
            <person name="Park H.-J."/>
            <person name="Ramirez L."/>
            <person name="Alfaro M."/>
            <person name="Sun H."/>
            <person name="Tritt A."/>
            <person name="Yoshinaga Y."/>
            <person name="Zwiers L.-H."/>
            <person name="Turgeon B."/>
            <person name="Goodwin S."/>
            <person name="Spatafora J."/>
            <person name="Crous P."/>
            <person name="Grigoriev I."/>
        </authorList>
    </citation>
    <scope>NUCLEOTIDE SEQUENCE</scope>
    <source>
        <strain evidence="1">CBS 119925</strain>
    </source>
</reference>
<evidence type="ECO:0000313" key="2">
    <source>
        <dbReference type="Proteomes" id="UP000799440"/>
    </source>
</evidence>
<protein>
    <submittedName>
        <fullName evidence="1">Uncharacterized protein</fullName>
    </submittedName>
</protein>
<gene>
    <name evidence="1" type="ORF">M011DRAFT_73669</name>
</gene>
<name>A0A6A6VBR3_9PLEO</name>
<sequence>MTVPPNTLLHSLTNLRHIGKHSIMSTMAPQPLTLYILTHATTNTGPTSGYTTHLNGIRLHHPKLSPICTITAEMDPAPASLAAQYSGLSPQLREYIQRNSDIVGVVELINPKLRAKFKHSDVALLKIVSDRGLHRCVAMAELLGDHYTKKGLIVHVRHGDWVRLPGDPQLVID</sequence>
<accession>A0A6A6VBR3</accession>
<dbReference type="Proteomes" id="UP000799440">
    <property type="component" value="Unassembled WGS sequence"/>
</dbReference>